<keyword evidence="4" id="KW-1185">Reference proteome</keyword>
<feature type="compositionally biased region" description="Basic and acidic residues" evidence="1">
    <location>
        <begin position="829"/>
        <end position="843"/>
    </location>
</feature>
<dbReference type="GO" id="GO:0070822">
    <property type="term" value="C:Sin3-type complex"/>
    <property type="evidence" value="ECO:0007669"/>
    <property type="project" value="TreeGrafter"/>
</dbReference>
<dbReference type="PANTHER" id="PTHR31011:SF2">
    <property type="entry name" value="PROTEIN STB2-RELATED"/>
    <property type="match status" value="1"/>
</dbReference>
<dbReference type="Proteomes" id="UP000812966">
    <property type="component" value="Unassembled WGS sequence"/>
</dbReference>
<evidence type="ECO:0000313" key="3">
    <source>
        <dbReference type="EMBL" id="KAG7561826.1"/>
    </source>
</evidence>
<feature type="region of interest" description="Disordered" evidence="1">
    <location>
        <begin position="232"/>
        <end position="278"/>
    </location>
</feature>
<feature type="compositionally biased region" description="Polar residues" evidence="1">
    <location>
        <begin position="761"/>
        <end position="773"/>
    </location>
</feature>
<dbReference type="Pfam" id="PF25995">
    <property type="entry name" value="STB6_N"/>
    <property type="match status" value="1"/>
</dbReference>
<dbReference type="AlphaFoldDB" id="A0A8K0NQZ8"/>
<comment type="caution">
    <text evidence="3">The sequence shown here is derived from an EMBL/GenBank/DDBJ whole genome shotgun (WGS) entry which is preliminary data.</text>
</comment>
<organism evidence="3 4">
    <name type="scientific">Filobasidium floriforme</name>
    <dbReference type="NCBI Taxonomy" id="5210"/>
    <lineage>
        <taxon>Eukaryota</taxon>
        <taxon>Fungi</taxon>
        <taxon>Dikarya</taxon>
        <taxon>Basidiomycota</taxon>
        <taxon>Agaricomycotina</taxon>
        <taxon>Tremellomycetes</taxon>
        <taxon>Filobasidiales</taxon>
        <taxon>Filobasidiaceae</taxon>
        <taxon>Filobasidium</taxon>
    </lineage>
</organism>
<feature type="region of interest" description="Disordered" evidence="1">
    <location>
        <begin position="1"/>
        <end position="44"/>
    </location>
</feature>
<evidence type="ECO:0000259" key="2">
    <source>
        <dbReference type="Pfam" id="PF25995"/>
    </source>
</evidence>
<feature type="compositionally biased region" description="Basic residues" evidence="1">
    <location>
        <begin position="750"/>
        <end position="760"/>
    </location>
</feature>
<evidence type="ECO:0000256" key="1">
    <source>
        <dbReference type="SAM" id="MobiDB-lite"/>
    </source>
</evidence>
<feature type="compositionally biased region" description="Acidic residues" evidence="1">
    <location>
        <begin position="637"/>
        <end position="649"/>
    </location>
</feature>
<feature type="compositionally biased region" description="Polar residues" evidence="1">
    <location>
        <begin position="852"/>
        <end position="867"/>
    </location>
</feature>
<proteinExistence type="predicted"/>
<accession>A0A8K0NQZ8</accession>
<dbReference type="InterPro" id="IPR059025">
    <property type="entry name" value="STB6_N"/>
</dbReference>
<feature type="compositionally biased region" description="Polar residues" evidence="1">
    <location>
        <begin position="57"/>
        <end position="126"/>
    </location>
</feature>
<dbReference type="PANTHER" id="PTHR31011">
    <property type="entry name" value="PROTEIN STB2-RELATED"/>
    <property type="match status" value="1"/>
</dbReference>
<feature type="domain" description="STB6-like N-terminal" evidence="2">
    <location>
        <begin position="202"/>
        <end position="407"/>
    </location>
</feature>
<feature type="compositionally biased region" description="Pro residues" evidence="1">
    <location>
        <begin position="1"/>
        <end position="10"/>
    </location>
</feature>
<feature type="region of interest" description="Disordered" evidence="1">
    <location>
        <begin position="629"/>
        <end position="654"/>
    </location>
</feature>
<feature type="region of interest" description="Disordered" evidence="1">
    <location>
        <begin position="726"/>
        <end position="887"/>
    </location>
</feature>
<gene>
    <name evidence="3" type="ORF">FFLO_02727</name>
</gene>
<feature type="compositionally biased region" description="Polar residues" evidence="1">
    <location>
        <begin position="235"/>
        <end position="260"/>
    </location>
</feature>
<dbReference type="InterPro" id="IPR038919">
    <property type="entry name" value="STB2/STB2"/>
</dbReference>
<name>A0A8K0NQZ8_9TREE</name>
<feature type="compositionally biased region" description="Polar residues" evidence="1">
    <location>
        <begin position="18"/>
        <end position="41"/>
    </location>
</feature>
<sequence length="1012" mass="111019">MAYLPPPMTTPPLDWSFSPPSRQKTLRTASNQSQKSASGLNIKTDDVHFQNQLQFQGRNPVASATTPIQISNHPPGTNNGDHPNQYSLNDSPNSFHIPSFTNSPVQASPPNSRQPQTASSSHSGSNPGIHHHNLYPGAASAHQSTNALSRPRRGLLVPAHAYLQKNTKQARAFAERFGKFDYEGEVKVGAGSGGTNGNAGNATGYAIWVVDKWVTDSTRPLKTIIVPTAAAAAAKSTNSPSTSHNTQISPRRTSSPTEKQSTTSASTSPTVTGPNHTSQVQAGTITLHLLTPQATLSDVQATREIEAAVRLLRRGREGAALGAGTIGSGGMGWEDRGRLGLGGVGQGSMGVGIGMGAGGRGIETEWGVMVVTSLSNLRQDVQPILIPSGDLRPALPLIETLLNLRRLGSSSRQSLSLELPSKATQYKFFSLYRFQQSGEGGSGKFERTVDELVRVLKIALALWGLSEPDDDEEGKEPEGLCTDKMIERLGKWRKMIKGLKQEELSATLGSGTPESMEEVLTAHGPAIVASLLSSITSARVKLAALDLERVPRDPFTKRRDFQAAIIFFQRTYMHRASPLTDHLDIEIYAAITEAYNKERHHDQTRITRMLKNQVTQAGSNIVSNLNIGLRRERDRDSDEETYDTADDGIEATAGNGSTSAPDVVTCNLDCFVRLVITGKSGVGYGRLRALWTDKVAEHPREGRRHHHLVHHREHQTHHDFAFDKSDQRETAGEADLDTVEEAVSPERRDGRRHLRHKSLTTRKGTLRNMTSKTGHALKDWASRRGTLFADSGDEQSASAPPSIANFRPTPSRQPSVPVVVLPEEEETDLNEHSNLRNHSDVHSSHGSHRAASDTSRPSIITNASYIESDTFDEGGPDPAGYRSYKPDPINRASIVSDMNNIPKSKTDRFLGGPRRPLERLVTTGSSRKAIAAGAEWLHWGHKDAVYEEELVKQVRERGLHRRWSFETPRLPGQILHTPHRYLQIDVQLCARVWIMRQRERELRDKADAYAVS</sequence>
<feature type="region of interest" description="Disordered" evidence="1">
    <location>
        <begin position="57"/>
        <end position="148"/>
    </location>
</feature>
<reference evidence="3" key="1">
    <citation type="submission" date="2020-04" db="EMBL/GenBank/DDBJ databases">
        <title>Analysis of mating type loci in Filobasidium floriforme.</title>
        <authorList>
            <person name="Nowrousian M."/>
        </authorList>
    </citation>
    <scope>NUCLEOTIDE SEQUENCE</scope>
    <source>
        <strain evidence="3">CBS 6242</strain>
    </source>
</reference>
<protein>
    <recommendedName>
        <fullName evidence="2">STB6-like N-terminal domain-containing protein</fullName>
    </recommendedName>
</protein>
<evidence type="ECO:0000313" key="4">
    <source>
        <dbReference type="Proteomes" id="UP000812966"/>
    </source>
</evidence>
<feature type="compositionally biased region" description="Low complexity" evidence="1">
    <location>
        <begin position="261"/>
        <end position="272"/>
    </location>
</feature>
<dbReference type="EMBL" id="JABELV010000045">
    <property type="protein sequence ID" value="KAG7561826.1"/>
    <property type="molecule type" value="Genomic_DNA"/>
</dbReference>